<proteinExistence type="predicted"/>
<dbReference type="EnsemblPlants" id="QL04p013043:mrna">
    <property type="protein sequence ID" value="QL04p013043:mrna"/>
    <property type="gene ID" value="QL04p013043"/>
</dbReference>
<reference evidence="2" key="2">
    <citation type="submission" date="2021-01" db="UniProtKB">
        <authorList>
            <consortium name="EnsemblPlants"/>
        </authorList>
    </citation>
    <scope>IDENTIFICATION</scope>
</reference>
<organism evidence="2 3">
    <name type="scientific">Quercus lobata</name>
    <name type="common">Valley oak</name>
    <dbReference type="NCBI Taxonomy" id="97700"/>
    <lineage>
        <taxon>Eukaryota</taxon>
        <taxon>Viridiplantae</taxon>
        <taxon>Streptophyta</taxon>
        <taxon>Embryophyta</taxon>
        <taxon>Tracheophyta</taxon>
        <taxon>Spermatophyta</taxon>
        <taxon>Magnoliopsida</taxon>
        <taxon>eudicotyledons</taxon>
        <taxon>Gunneridae</taxon>
        <taxon>Pentapetalae</taxon>
        <taxon>rosids</taxon>
        <taxon>fabids</taxon>
        <taxon>Fagales</taxon>
        <taxon>Fagaceae</taxon>
        <taxon>Quercus</taxon>
    </lineage>
</organism>
<evidence type="ECO:0000313" key="2">
    <source>
        <dbReference type="EnsemblPlants" id="QL04p013043:mrna"/>
    </source>
</evidence>
<dbReference type="Gramene" id="QL04p013043:mrna">
    <property type="protein sequence ID" value="QL04p013043:mrna"/>
    <property type="gene ID" value="QL04p013043"/>
</dbReference>
<evidence type="ECO:0000313" key="3">
    <source>
        <dbReference type="Proteomes" id="UP000594261"/>
    </source>
</evidence>
<dbReference type="AlphaFoldDB" id="A0A7N2LDV2"/>
<dbReference type="Proteomes" id="UP000594261">
    <property type="component" value="Chromosome 4"/>
</dbReference>
<keyword evidence="3" id="KW-1185">Reference proteome</keyword>
<reference evidence="2 3" key="1">
    <citation type="journal article" date="2016" name="G3 (Bethesda)">
        <title>First Draft Assembly and Annotation of the Genome of a California Endemic Oak Quercus lobata Nee (Fagaceae).</title>
        <authorList>
            <person name="Sork V.L."/>
            <person name="Fitz-Gibbon S.T."/>
            <person name="Puiu D."/>
            <person name="Crepeau M."/>
            <person name="Gugger P.F."/>
            <person name="Sherman R."/>
            <person name="Stevens K."/>
            <person name="Langley C.H."/>
            <person name="Pellegrini M."/>
            <person name="Salzberg S.L."/>
        </authorList>
    </citation>
    <scope>NUCLEOTIDE SEQUENCE [LARGE SCALE GENOMIC DNA]</scope>
    <source>
        <strain evidence="2 3">cv. SW786</strain>
    </source>
</reference>
<accession>A0A7N2LDV2</accession>
<sequence>MCSSSNSTSSLHMYEMEDEDHIESISSTPMPDGNLNYNNILLATLKLFQKMYPLEEVFPETASPENPEDDNEFSLES</sequence>
<feature type="region of interest" description="Disordered" evidence="1">
    <location>
        <begin position="57"/>
        <end position="77"/>
    </location>
</feature>
<feature type="compositionally biased region" description="Acidic residues" evidence="1">
    <location>
        <begin position="66"/>
        <end position="77"/>
    </location>
</feature>
<protein>
    <submittedName>
        <fullName evidence="2">Uncharacterized protein</fullName>
    </submittedName>
</protein>
<dbReference type="InParanoid" id="A0A7N2LDV2"/>
<name>A0A7N2LDV2_QUELO</name>
<dbReference type="EMBL" id="LRBV02000004">
    <property type="status" value="NOT_ANNOTATED_CDS"/>
    <property type="molecule type" value="Genomic_DNA"/>
</dbReference>
<evidence type="ECO:0000256" key="1">
    <source>
        <dbReference type="SAM" id="MobiDB-lite"/>
    </source>
</evidence>